<dbReference type="EnsemblMetazoa" id="tetur04g00920.1">
    <property type="protein sequence ID" value="tetur04g00920.1"/>
    <property type="gene ID" value="tetur04g00920"/>
</dbReference>
<dbReference type="KEGG" id="tut:107359817"/>
<dbReference type="AlphaFoldDB" id="T1K1C7"/>
<dbReference type="GO" id="GO:0005794">
    <property type="term" value="C:Golgi apparatus"/>
    <property type="evidence" value="ECO:0007669"/>
    <property type="project" value="TreeGrafter"/>
</dbReference>
<name>T1K1C7_TETUR</name>
<dbReference type="PANTHER" id="PTHR17985">
    <property type="entry name" value="SER/THR-RICH PROTEIN T10 IN DGCR REGION"/>
    <property type="match status" value="1"/>
</dbReference>
<dbReference type="GO" id="GO:0007030">
    <property type="term" value="P:Golgi organization"/>
    <property type="evidence" value="ECO:0007669"/>
    <property type="project" value="TreeGrafter"/>
</dbReference>
<dbReference type="OMA" id="FAWRPGH"/>
<dbReference type="EMBL" id="CAEY01001351">
    <property type="status" value="NOT_ANNOTATED_CDS"/>
    <property type="molecule type" value="Genomic_DNA"/>
</dbReference>
<reference evidence="2" key="1">
    <citation type="submission" date="2011-08" db="EMBL/GenBank/DDBJ databases">
        <authorList>
            <person name="Rombauts S."/>
        </authorList>
    </citation>
    <scope>NUCLEOTIDE SEQUENCE</scope>
    <source>
        <strain evidence="2">London</strain>
    </source>
</reference>
<organism evidence="1 2">
    <name type="scientific">Tetranychus urticae</name>
    <name type="common">Two-spotted spider mite</name>
    <dbReference type="NCBI Taxonomy" id="32264"/>
    <lineage>
        <taxon>Eukaryota</taxon>
        <taxon>Metazoa</taxon>
        <taxon>Ecdysozoa</taxon>
        <taxon>Arthropoda</taxon>
        <taxon>Chelicerata</taxon>
        <taxon>Arachnida</taxon>
        <taxon>Acari</taxon>
        <taxon>Acariformes</taxon>
        <taxon>Trombidiformes</taxon>
        <taxon>Prostigmata</taxon>
        <taxon>Eleutherengona</taxon>
        <taxon>Raphignathae</taxon>
        <taxon>Tetranychoidea</taxon>
        <taxon>Tetranychidae</taxon>
        <taxon>Tetranychus</taxon>
    </lineage>
</organism>
<dbReference type="PANTHER" id="PTHR17985:SF8">
    <property type="entry name" value="TRANSPORT AND GOLGI ORGANIZATION PROTEIN 2 HOMOLOG"/>
    <property type="match status" value="1"/>
</dbReference>
<dbReference type="STRING" id="32264.T1K1C7"/>
<dbReference type="Pfam" id="PF05742">
    <property type="entry name" value="TANGO2"/>
    <property type="match status" value="1"/>
</dbReference>
<dbReference type="eggNOG" id="KOG2342">
    <property type="taxonomic scope" value="Eukaryota"/>
</dbReference>
<dbReference type="GO" id="GO:0009306">
    <property type="term" value="P:protein secretion"/>
    <property type="evidence" value="ECO:0007669"/>
    <property type="project" value="TreeGrafter"/>
</dbReference>
<sequence length="286" mass="32335">MCLLFFQLKDKLDSPNDFKVILISVRDEFMARPTSPLTRWPESDIIGAQDLEPGREGGTWLAVNSKNGRIGILLNIKEAKHDLNPHAMGRGKIVTDFLNGNNSDEYLQSLATNVSNYNGFTFVGIDSKSCSASYVNSFTKPHIVKLQPGIYGFGNADDPSKPWKKVDYGRDKFAKIVTELSSTDCKDKLIERLFSLVSDDTKLPHDERLWRQAYDWTEEQLEQLNALFVKIPSKEYGSRTWSIILIDGQGNGNVIERTRIPPIDCSNNDITSEWKETSFSFKCSPN</sequence>
<gene>
    <name evidence="1" type="primary">107359817</name>
</gene>
<accession>T1K1C7</accession>
<dbReference type="HOGENOM" id="CLU_047037_3_0_1"/>
<proteinExistence type="predicted"/>
<keyword evidence="2" id="KW-1185">Reference proteome</keyword>
<evidence type="ECO:0000313" key="1">
    <source>
        <dbReference type="EnsemblMetazoa" id="tetur04g00920.1"/>
    </source>
</evidence>
<reference evidence="1" key="2">
    <citation type="submission" date="2015-06" db="UniProtKB">
        <authorList>
            <consortium name="EnsemblMetazoa"/>
        </authorList>
    </citation>
    <scope>IDENTIFICATION</scope>
</reference>
<protein>
    <recommendedName>
        <fullName evidence="3">Transport and Golgi organization protein 2</fullName>
    </recommendedName>
</protein>
<dbReference type="InterPro" id="IPR008551">
    <property type="entry name" value="TANGO2"/>
</dbReference>
<dbReference type="Proteomes" id="UP000015104">
    <property type="component" value="Unassembled WGS sequence"/>
</dbReference>
<dbReference type="OrthoDB" id="191601at2759"/>
<evidence type="ECO:0008006" key="3">
    <source>
        <dbReference type="Google" id="ProtNLM"/>
    </source>
</evidence>
<evidence type="ECO:0000313" key="2">
    <source>
        <dbReference type="Proteomes" id="UP000015104"/>
    </source>
</evidence>